<evidence type="ECO:0000259" key="3">
    <source>
        <dbReference type="Pfam" id="PF22910"/>
    </source>
</evidence>
<dbReference type="InterPro" id="IPR040244">
    <property type="entry name" value="EDR4-like"/>
</dbReference>
<dbReference type="InterPro" id="IPR055126">
    <property type="entry name" value="EDR4-like_N"/>
</dbReference>
<dbReference type="Pfam" id="PF22910">
    <property type="entry name" value="EDR4-like_1st"/>
    <property type="match status" value="1"/>
</dbReference>
<feature type="region of interest" description="Disordered" evidence="1">
    <location>
        <begin position="441"/>
        <end position="470"/>
    </location>
</feature>
<sequence length="888" mass="99779">MISGMSAKIRLVRCPRCRQILPELPDILVYECGGCGTRLQAKIRKENAKSTSNLPETDAEETNKFDHVSEGNESSSSSHEAILPSVGVFSLDQNNGRNQVESNDFNGDNVTGVNLPHKDENKASDQNRLEDFDNGHLEDVKLTNEDQNDEGDKNKSGVFDNEQFKVVNLSNEDYNNCDHQNEFLARNIEQHGISSRDCSSNELTCFENGNPSQFPLSGASSSSSAKATAEGEAEADAKNESDSTFRRSSQMEHDDTKGSTSIIAAHQLAGESISSDILINCDELLAEPEEGSYQVFDRLQSTDTFETTDFVNPSSELSGSLVDLSKSPTTRSSRAYYDDGVSSYEGTDDLLPDRHKHSSKHAHKLANYAASDVRPRRERFLVNSNHEMQHRFRSSASAMPDYATKSSKVDREELQEPTRLGHPVGNWRRLAREEYMPQHPFHRRESLTSHESGSPSNHNGFYNTSFPSQDKPVYTEQEKMKLLRMVYELQDQLNKASLNDKVNAGVSWHDHHIPMYHNHDFLQEENFHNLIYSRYSGRVREGSNWSQQKKFSRIPFSAEATTSRHQVDHSLCCCPQERQCPAQLTPLGLRHNKGLCRVHPHLNLYNSYGSCPSSPQQRVDSQFTIYSRGTKSADQRHRSYEVKKYLREKRHLAKRHLRPIAGGAPFITCSSCWKQLQLPADFLLFKRRCHQLRCGACSEVLKFSLVSRTHLIPYMPTVEAPPPSEFDEYSDAINQRNFTSTSHVSDCPCPDSISCSDDYGHSFHKSYSIDRDPVSHTPFHAIHENGVERNVPNGSLKHSEEGRKFVLNEARNKGKNPVEIYESAGPSSSTSISKKVSSEIEELPVAAGRGGGSPLHRLMGYSSPTHMIFGWGPSFSGTSSYSLEGELR</sequence>
<dbReference type="AlphaFoldDB" id="A0A067JQ36"/>
<name>A0A067JQ36_JATCU</name>
<dbReference type="InterPro" id="IPR021480">
    <property type="entry name" value="Zinc_ribbon_12"/>
</dbReference>
<dbReference type="PANTHER" id="PTHR31105:SF38">
    <property type="entry name" value="PROTEIN ENHANCED DISEASE RESISTANCE 4"/>
    <property type="match status" value="1"/>
</dbReference>
<feature type="compositionally biased region" description="Polar residues" evidence="1">
    <location>
        <begin position="449"/>
        <end position="468"/>
    </location>
</feature>
<feature type="region of interest" description="Disordered" evidence="1">
    <location>
        <begin position="312"/>
        <end position="331"/>
    </location>
</feature>
<feature type="compositionally biased region" description="Low complexity" evidence="1">
    <location>
        <begin position="217"/>
        <end position="230"/>
    </location>
</feature>
<feature type="domain" description="Probable zinc-ribbon" evidence="2">
    <location>
        <begin position="661"/>
        <end position="705"/>
    </location>
</feature>
<reference evidence="4 5" key="1">
    <citation type="journal article" date="2014" name="PLoS ONE">
        <title>Global Analysis of Gene Expression Profiles in Physic Nut (Jatropha curcas L.) Seedlings Exposed to Salt Stress.</title>
        <authorList>
            <person name="Zhang L."/>
            <person name="Zhang C."/>
            <person name="Wu P."/>
            <person name="Chen Y."/>
            <person name="Li M."/>
            <person name="Jiang H."/>
            <person name="Wu G."/>
        </authorList>
    </citation>
    <scope>NUCLEOTIDE SEQUENCE [LARGE SCALE GENOMIC DNA]</scope>
    <source>
        <strain evidence="5">cv. GZQX0401</strain>
        <tissue evidence="4">Young leaves</tissue>
    </source>
</reference>
<gene>
    <name evidence="4" type="ORF">JCGZ_03300</name>
</gene>
<protein>
    <submittedName>
        <fullName evidence="4">Uncharacterized protein</fullName>
    </submittedName>
</protein>
<feature type="region of interest" description="Disordered" evidence="1">
    <location>
        <begin position="47"/>
        <end position="79"/>
    </location>
</feature>
<dbReference type="EMBL" id="KK915609">
    <property type="protein sequence ID" value="KDP21629.1"/>
    <property type="molecule type" value="Genomic_DNA"/>
</dbReference>
<dbReference type="STRING" id="180498.A0A067JQ36"/>
<dbReference type="KEGG" id="jcu:105649158"/>
<keyword evidence="5" id="KW-1185">Reference proteome</keyword>
<evidence type="ECO:0000259" key="2">
    <source>
        <dbReference type="Pfam" id="PF11331"/>
    </source>
</evidence>
<dbReference type="PANTHER" id="PTHR31105">
    <property type="entry name" value="EXTRA-LARGE G-PROTEIN-LIKE"/>
    <property type="match status" value="1"/>
</dbReference>
<feature type="compositionally biased region" description="Basic and acidic residues" evidence="1">
    <location>
        <begin position="407"/>
        <end position="416"/>
    </location>
</feature>
<proteinExistence type="predicted"/>
<organism evidence="4 5">
    <name type="scientific">Jatropha curcas</name>
    <name type="common">Barbados nut</name>
    <dbReference type="NCBI Taxonomy" id="180498"/>
    <lineage>
        <taxon>Eukaryota</taxon>
        <taxon>Viridiplantae</taxon>
        <taxon>Streptophyta</taxon>
        <taxon>Embryophyta</taxon>
        <taxon>Tracheophyta</taxon>
        <taxon>Spermatophyta</taxon>
        <taxon>Magnoliopsida</taxon>
        <taxon>eudicotyledons</taxon>
        <taxon>Gunneridae</taxon>
        <taxon>Pentapetalae</taxon>
        <taxon>rosids</taxon>
        <taxon>fabids</taxon>
        <taxon>Malpighiales</taxon>
        <taxon>Euphorbiaceae</taxon>
        <taxon>Crotonoideae</taxon>
        <taxon>Jatropheae</taxon>
        <taxon>Jatropha</taxon>
    </lineage>
</organism>
<feature type="compositionally biased region" description="Basic and acidic residues" evidence="1">
    <location>
        <begin position="116"/>
        <end position="155"/>
    </location>
</feature>
<feature type="region of interest" description="Disordered" evidence="1">
    <location>
        <begin position="391"/>
        <end position="422"/>
    </location>
</feature>
<feature type="region of interest" description="Disordered" evidence="1">
    <location>
        <begin position="215"/>
        <end position="258"/>
    </location>
</feature>
<dbReference type="OrthoDB" id="1930285at2759"/>
<dbReference type="GO" id="GO:1900150">
    <property type="term" value="P:regulation of defense response to fungus"/>
    <property type="evidence" value="ECO:0007669"/>
    <property type="project" value="InterPro"/>
</dbReference>
<feature type="compositionally biased region" description="Polar residues" evidence="1">
    <location>
        <begin position="92"/>
        <end position="112"/>
    </location>
</feature>
<evidence type="ECO:0000313" key="4">
    <source>
        <dbReference type="EMBL" id="KDP21629.1"/>
    </source>
</evidence>
<feature type="compositionally biased region" description="Basic and acidic residues" evidence="1">
    <location>
        <begin position="235"/>
        <end position="257"/>
    </location>
</feature>
<feature type="compositionally biased region" description="Basic and acidic residues" evidence="1">
    <location>
        <begin position="61"/>
        <end position="70"/>
    </location>
</feature>
<feature type="domain" description="Enhanced disease resistance 4-like N-terminal" evidence="3">
    <location>
        <begin position="8"/>
        <end position="41"/>
    </location>
</feature>
<evidence type="ECO:0000313" key="5">
    <source>
        <dbReference type="Proteomes" id="UP000027138"/>
    </source>
</evidence>
<evidence type="ECO:0000256" key="1">
    <source>
        <dbReference type="SAM" id="MobiDB-lite"/>
    </source>
</evidence>
<dbReference type="Proteomes" id="UP000027138">
    <property type="component" value="Unassembled WGS sequence"/>
</dbReference>
<dbReference type="Pfam" id="PF11331">
    <property type="entry name" value="Zn_ribbon_12"/>
    <property type="match status" value="1"/>
</dbReference>
<feature type="region of interest" description="Disordered" evidence="1">
    <location>
        <begin position="92"/>
        <end position="159"/>
    </location>
</feature>
<accession>A0A067JQ36</accession>